<organism evidence="2 3">
    <name type="scientific">Brevundimonas subvibrioides</name>
    <dbReference type="NCBI Taxonomy" id="74313"/>
    <lineage>
        <taxon>Bacteria</taxon>
        <taxon>Pseudomonadati</taxon>
        <taxon>Pseudomonadota</taxon>
        <taxon>Alphaproteobacteria</taxon>
        <taxon>Caulobacterales</taxon>
        <taxon>Caulobacteraceae</taxon>
        <taxon>Brevundimonas</taxon>
    </lineage>
</organism>
<evidence type="ECO:0000256" key="1">
    <source>
        <dbReference type="SAM" id="MobiDB-lite"/>
    </source>
</evidence>
<name>A0A258FDB1_9CAUL</name>
<sequence>MTNSETPDAALDLDNPELTDRDIERMRPAREVLSPAAYARLTEVSEVGLQLPAETIKAFALDGDDWRERMADVLVKAAKAKRAA</sequence>
<reference evidence="2 3" key="1">
    <citation type="submission" date="2017-03" db="EMBL/GenBank/DDBJ databases">
        <title>Lifting the veil on microbial sulfur biogeochemistry in mining wastewaters.</title>
        <authorList>
            <person name="Kantor R.S."/>
            <person name="Colenbrander Nelson T."/>
            <person name="Marshall S."/>
            <person name="Bennett D."/>
            <person name="Apte S."/>
            <person name="Camacho D."/>
            <person name="Thomas B.C."/>
            <person name="Warren L.A."/>
            <person name="Banfield J.F."/>
        </authorList>
    </citation>
    <scope>NUCLEOTIDE SEQUENCE [LARGE SCALE GENOMIC DNA]</scope>
    <source>
        <strain evidence="2">32-69-9</strain>
    </source>
</reference>
<dbReference type="EMBL" id="NCEB01000048">
    <property type="protein sequence ID" value="OYX30217.1"/>
    <property type="molecule type" value="Genomic_DNA"/>
</dbReference>
<dbReference type="Pfam" id="PF14384">
    <property type="entry name" value="BrnA_antitoxin"/>
    <property type="match status" value="1"/>
</dbReference>
<dbReference type="AlphaFoldDB" id="A0A258FDB1"/>
<comment type="caution">
    <text evidence="2">The sequence shown here is derived from an EMBL/GenBank/DDBJ whole genome shotgun (WGS) entry which is preliminary data.</text>
</comment>
<proteinExistence type="predicted"/>
<feature type="region of interest" description="Disordered" evidence="1">
    <location>
        <begin position="1"/>
        <end position="21"/>
    </location>
</feature>
<protein>
    <submittedName>
        <fullName evidence="2">Uncharacterized protein</fullName>
    </submittedName>
</protein>
<evidence type="ECO:0000313" key="2">
    <source>
        <dbReference type="EMBL" id="OYX30217.1"/>
    </source>
</evidence>
<gene>
    <name evidence="2" type="ORF">B7Z01_14785</name>
</gene>
<dbReference type="InterPro" id="IPR025528">
    <property type="entry name" value="BrnA_antitoxin"/>
</dbReference>
<dbReference type="Proteomes" id="UP000215595">
    <property type="component" value="Unassembled WGS sequence"/>
</dbReference>
<accession>A0A258FDB1</accession>
<evidence type="ECO:0000313" key="3">
    <source>
        <dbReference type="Proteomes" id="UP000215595"/>
    </source>
</evidence>